<dbReference type="Pfam" id="PF12661">
    <property type="entry name" value="hEGF"/>
    <property type="match status" value="2"/>
</dbReference>
<feature type="domain" description="EGF-like" evidence="8">
    <location>
        <begin position="453"/>
        <end position="488"/>
    </location>
</feature>
<dbReference type="Gene3D" id="2.60.40.4060">
    <property type="entry name" value="Reeler domain"/>
    <property type="match status" value="1"/>
</dbReference>
<dbReference type="SMART" id="SM00179">
    <property type="entry name" value="EGF_CA"/>
    <property type="match status" value="3"/>
</dbReference>
<evidence type="ECO:0000259" key="8">
    <source>
        <dbReference type="PROSITE" id="PS50026"/>
    </source>
</evidence>
<feature type="region of interest" description="Disordered" evidence="7">
    <location>
        <begin position="252"/>
        <end position="271"/>
    </location>
</feature>
<evidence type="ECO:0000259" key="10">
    <source>
        <dbReference type="PROSITE" id="PS51670"/>
    </source>
</evidence>
<feature type="compositionally biased region" description="Basic residues" evidence="7">
    <location>
        <begin position="759"/>
        <end position="768"/>
    </location>
</feature>
<comment type="caution">
    <text evidence="11">The sequence shown here is derived from an EMBL/GenBank/DDBJ whole genome shotgun (WGS) entry which is preliminary data.</text>
</comment>
<keyword evidence="12" id="KW-1185">Reference proteome</keyword>
<evidence type="ECO:0000256" key="1">
    <source>
        <dbReference type="ARBA" id="ARBA00022536"/>
    </source>
</evidence>
<dbReference type="PROSITE" id="PS01187">
    <property type="entry name" value="EGF_CA"/>
    <property type="match status" value="1"/>
</dbReference>
<accession>A0A8S1HBA9</accession>
<dbReference type="PROSITE" id="PS01186">
    <property type="entry name" value="EGF_2"/>
    <property type="match status" value="1"/>
</dbReference>
<dbReference type="Pfam" id="PF02014">
    <property type="entry name" value="Reeler"/>
    <property type="match status" value="1"/>
</dbReference>
<keyword evidence="5" id="KW-0325">Glycoprotein</keyword>
<organism evidence="11 12">
    <name type="scientific">Caenorhabditis auriculariae</name>
    <dbReference type="NCBI Taxonomy" id="2777116"/>
    <lineage>
        <taxon>Eukaryota</taxon>
        <taxon>Metazoa</taxon>
        <taxon>Ecdysozoa</taxon>
        <taxon>Nematoda</taxon>
        <taxon>Chromadorea</taxon>
        <taxon>Rhabditida</taxon>
        <taxon>Rhabditina</taxon>
        <taxon>Rhabditomorpha</taxon>
        <taxon>Rhabditoidea</taxon>
        <taxon>Rhabditidae</taxon>
        <taxon>Peloderinae</taxon>
        <taxon>Caenorhabditis</taxon>
    </lineage>
</organism>
<dbReference type="GO" id="GO:0016020">
    <property type="term" value="C:membrane"/>
    <property type="evidence" value="ECO:0007669"/>
    <property type="project" value="UniProtKB-SubCell"/>
</dbReference>
<dbReference type="SUPFAM" id="SSF50814">
    <property type="entry name" value="Lipocalins"/>
    <property type="match status" value="1"/>
</dbReference>
<dbReference type="InterPro" id="IPR051022">
    <property type="entry name" value="Notch_Cell-Fate_Det"/>
</dbReference>
<sequence>MIRSYQGRGFSRYQFPAAFPVPSTSIPFFPPVQMILRLLLPILAVASASDAPQGLYETTGFHCIYRNSMKLPRHLHGQPQTSEPPFELTISDYSGKKVSSYEPGKNYTVKLMGFVHFRGFMLQPRLTTPEGVLIGSLRGGKFLNDDEQFAVAGASLQRCDRSSSNDALTHWSDEKKFSVEVLWSTDRDVGNVQFMATVASENEVFWERWRPRSAFLRSPQLLNIEPKPSLFIYSLQKEAVIPFVKEVTPDMHPLFEGPKNNQRQEGEEVPTEDDVFAVSVNPFEDDGSGSEADFFNANVFDTQKTDVITSDITSKPFETKEPHTPQIEAQLTPSRVFKKFQPPRNSNLGTDDLKFLNSHAQVQHDFVDNDVDSSEEKKCAGENFCANGGKCVVRDGKQTCDCPEGYIGDRCKQRDTCLHNLCANNATCVSGTRTAFGYSCVCQNGTVGTFCQFECPPDQCANGGTCIMKSNGEIGCKCQSGTTGLKCEREINECGWKKCLNGASCIDLFNDYKCVCSVGWMGRHCERPCRDAFGTCRIWKRDGECETAREQTAFFELNCAASCGICTPSNETEVAYLPLQPILMPFSWILGEWKTHVKGFNNKSTDYPLDMVGMGYNETLTFSVAKSLMFGTPHINYSSVVTSEEDPNNVHQYNGFLTIQQYKPEGQVHDRAALMTVSNTGLILVEEGDLVETSPDDVTLTLNPQYLFQKENSGAPVAKKLRRWFARKGIRLMQYIVREGENAAKRQVRPSLAETSKSRQMRSVKRGRKRGNLHPTVDQLAVGVRLSDQPLGLSPIGSTQPRFLPTFRRHAKFATTFFLGSRGQKMAICQPPLARRQSAAVINFGGSTFGGSRPVQSNLSDTSFRLSLTVLSAEI</sequence>
<feature type="domain" description="Reelin" evidence="9">
    <location>
        <begin position="56"/>
        <end position="229"/>
    </location>
</feature>
<dbReference type="PROSITE" id="PS00010">
    <property type="entry name" value="ASX_HYDROXYL"/>
    <property type="match status" value="1"/>
</dbReference>
<protein>
    <submittedName>
        <fullName evidence="11">Uncharacterized protein</fullName>
    </submittedName>
</protein>
<keyword evidence="1 6" id="KW-0245">EGF-like domain</keyword>
<dbReference type="InterPro" id="IPR001881">
    <property type="entry name" value="EGF-like_Ca-bd_dom"/>
</dbReference>
<feature type="disulfide bond" evidence="6">
    <location>
        <begin position="442"/>
        <end position="451"/>
    </location>
</feature>
<feature type="domain" description="EGF-like" evidence="8">
    <location>
        <begin position="413"/>
        <end position="452"/>
    </location>
</feature>
<gene>
    <name evidence="11" type="ORF">CAUJ_LOCUS7667</name>
</gene>
<feature type="region of interest" description="Disordered" evidence="7">
    <location>
        <begin position="747"/>
        <end position="768"/>
    </location>
</feature>
<evidence type="ECO:0000256" key="2">
    <source>
        <dbReference type="ARBA" id="ARBA00022729"/>
    </source>
</evidence>
<dbReference type="FunFam" id="2.10.25.10:FF:000004">
    <property type="entry name" value="Neurogenic locus notch 1"/>
    <property type="match status" value="1"/>
</dbReference>
<dbReference type="PROSITE" id="PS50026">
    <property type="entry name" value="EGF_3"/>
    <property type="match status" value="4"/>
</dbReference>
<dbReference type="Proteomes" id="UP000835052">
    <property type="component" value="Unassembled WGS sequence"/>
</dbReference>
<dbReference type="Pfam" id="PF08768">
    <property type="entry name" value="THAP4_heme-bd"/>
    <property type="match status" value="1"/>
</dbReference>
<dbReference type="InterPro" id="IPR018097">
    <property type="entry name" value="EGF_Ca-bd_CS"/>
</dbReference>
<dbReference type="OrthoDB" id="283575at2759"/>
<feature type="domain" description="ShKT" evidence="10">
    <location>
        <begin position="529"/>
        <end position="566"/>
    </location>
</feature>
<dbReference type="SMART" id="SM00254">
    <property type="entry name" value="ShKT"/>
    <property type="match status" value="1"/>
</dbReference>
<dbReference type="InterPro" id="IPR000742">
    <property type="entry name" value="EGF"/>
</dbReference>
<dbReference type="InterPro" id="IPR013032">
    <property type="entry name" value="EGF-like_CS"/>
</dbReference>
<dbReference type="PROSITE" id="PS00022">
    <property type="entry name" value="EGF_1"/>
    <property type="match status" value="4"/>
</dbReference>
<dbReference type="EMBL" id="CAJGYM010000023">
    <property type="protein sequence ID" value="CAD6191748.1"/>
    <property type="molecule type" value="Genomic_DNA"/>
</dbReference>
<evidence type="ECO:0000256" key="3">
    <source>
        <dbReference type="ARBA" id="ARBA00022737"/>
    </source>
</evidence>
<dbReference type="Gene3D" id="2.10.25.10">
    <property type="entry name" value="Laminin"/>
    <property type="match status" value="4"/>
</dbReference>
<dbReference type="PROSITE" id="PS51670">
    <property type="entry name" value="SHKT"/>
    <property type="match status" value="1"/>
</dbReference>
<evidence type="ECO:0000256" key="4">
    <source>
        <dbReference type="ARBA" id="ARBA00023157"/>
    </source>
</evidence>
<dbReference type="SMART" id="SM00181">
    <property type="entry name" value="EGF"/>
    <property type="match status" value="4"/>
</dbReference>
<keyword evidence="4 6" id="KW-1015">Disulfide bond</keyword>
<dbReference type="PANTHER" id="PTHR24049">
    <property type="entry name" value="CRUMBS FAMILY MEMBER"/>
    <property type="match status" value="1"/>
</dbReference>
<dbReference type="InterPro" id="IPR012674">
    <property type="entry name" value="Calycin"/>
</dbReference>
<dbReference type="PROSITE" id="PS51019">
    <property type="entry name" value="REELIN"/>
    <property type="match status" value="1"/>
</dbReference>
<dbReference type="InterPro" id="IPR003582">
    <property type="entry name" value="ShKT_dom"/>
</dbReference>
<dbReference type="CDD" id="cd08544">
    <property type="entry name" value="Reeler"/>
    <property type="match status" value="1"/>
</dbReference>
<dbReference type="Pfam" id="PF01549">
    <property type="entry name" value="ShK"/>
    <property type="match status" value="1"/>
</dbReference>
<dbReference type="CDD" id="cd00054">
    <property type="entry name" value="EGF_CA"/>
    <property type="match status" value="2"/>
</dbReference>
<feature type="disulfide bond" evidence="6">
    <location>
        <begin position="478"/>
        <end position="487"/>
    </location>
</feature>
<name>A0A8S1HBA9_9PELO</name>
<feature type="disulfide bond" evidence="6">
    <location>
        <begin position="402"/>
        <end position="411"/>
    </location>
</feature>
<evidence type="ECO:0000313" key="12">
    <source>
        <dbReference type="Proteomes" id="UP000835052"/>
    </source>
</evidence>
<dbReference type="SUPFAM" id="SSF57196">
    <property type="entry name" value="EGF/Laminin"/>
    <property type="match status" value="4"/>
</dbReference>
<reference evidence="11" key="1">
    <citation type="submission" date="2020-10" db="EMBL/GenBank/DDBJ databases">
        <authorList>
            <person name="Kikuchi T."/>
        </authorList>
    </citation>
    <scope>NUCLEOTIDE SEQUENCE</scope>
    <source>
        <strain evidence="11">NKZ352</strain>
    </source>
</reference>
<dbReference type="InterPro" id="IPR014878">
    <property type="entry name" value="THAP4-like_heme-bd"/>
</dbReference>
<dbReference type="InterPro" id="IPR002861">
    <property type="entry name" value="Reeler_dom"/>
</dbReference>
<evidence type="ECO:0000256" key="6">
    <source>
        <dbReference type="PROSITE-ProRule" id="PRU00076"/>
    </source>
</evidence>
<feature type="domain" description="EGF-like" evidence="8">
    <location>
        <begin position="490"/>
        <end position="526"/>
    </location>
</feature>
<evidence type="ECO:0000256" key="7">
    <source>
        <dbReference type="SAM" id="MobiDB-lite"/>
    </source>
</evidence>
<feature type="domain" description="EGF-like" evidence="8">
    <location>
        <begin position="375"/>
        <end position="412"/>
    </location>
</feature>
<dbReference type="InterPro" id="IPR042307">
    <property type="entry name" value="Reeler_sf"/>
</dbReference>
<dbReference type="Gene3D" id="2.40.128.20">
    <property type="match status" value="1"/>
</dbReference>
<dbReference type="InterPro" id="IPR000152">
    <property type="entry name" value="EGF-type_Asp/Asn_hydroxyl_site"/>
</dbReference>
<evidence type="ECO:0000259" key="9">
    <source>
        <dbReference type="PROSITE" id="PS51019"/>
    </source>
</evidence>
<comment type="caution">
    <text evidence="6">Lacks conserved residue(s) required for the propagation of feature annotation.</text>
</comment>
<keyword evidence="2" id="KW-0732">Signal</keyword>
<proteinExistence type="predicted"/>
<feature type="disulfide bond" evidence="6">
    <location>
        <begin position="516"/>
        <end position="525"/>
    </location>
</feature>
<keyword evidence="3" id="KW-0677">Repeat</keyword>
<dbReference type="AlphaFoldDB" id="A0A8S1HBA9"/>
<dbReference type="GO" id="GO:0005509">
    <property type="term" value="F:calcium ion binding"/>
    <property type="evidence" value="ECO:0007669"/>
    <property type="project" value="InterPro"/>
</dbReference>
<evidence type="ECO:0000256" key="5">
    <source>
        <dbReference type="ARBA" id="ARBA00023180"/>
    </source>
</evidence>
<evidence type="ECO:0000313" key="11">
    <source>
        <dbReference type="EMBL" id="CAD6191748.1"/>
    </source>
</evidence>